<dbReference type="GO" id="GO:0005975">
    <property type="term" value="P:carbohydrate metabolic process"/>
    <property type="evidence" value="ECO:0007669"/>
    <property type="project" value="InterPro"/>
</dbReference>
<dbReference type="Proteomes" id="UP001305702">
    <property type="component" value="Chromosome"/>
</dbReference>
<keyword evidence="3" id="KW-1185">Reference proteome</keyword>
<organism evidence="2 3">
    <name type="scientific">Paenibacillus aurantius</name>
    <dbReference type="NCBI Taxonomy" id="2918900"/>
    <lineage>
        <taxon>Bacteria</taxon>
        <taxon>Bacillati</taxon>
        <taxon>Bacillota</taxon>
        <taxon>Bacilli</taxon>
        <taxon>Bacillales</taxon>
        <taxon>Paenibacillaceae</taxon>
        <taxon>Paenibacillus</taxon>
    </lineage>
</organism>
<dbReference type="Pfam" id="PF07470">
    <property type="entry name" value="Glyco_hydro_88"/>
    <property type="match status" value="1"/>
</dbReference>
<reference evidence="2 3" key="1">
    <citation type="submission" date="2022-02" db="EMBL/GenBank/DDBJ databases">
        <title>Paenibacillus sp. MBLB1776 Whole Genome Shotgun Sequencing.</title>
        <authorList>
            <person name="Hwang C.Y."/>
            <person name="Cho E.-S."/>
            <person name="Seo M.-J."/>
        </authorList>
    </citation>
    <scope>NUCLEOTIDE SEQUENCE [LARGE SCALE GENOMIC DNA]</scope>
    <source>
        <strain evidence="2 3">MBLB1776</strain>
    </source>
</reference>
<dbReference type="PANTHER" id="PTHR33886:SF8">
    <property type="entry name" value="UNSATURATED RHAMNOGALACTURONAN HYDROLASE (EUROFUNG)"/>
    <property type="match status" value="1"/>
</dbReference>
<accession>A0AA96LHZ4</accession>
<evidence type="ECO:0000313" key="3">
    <source>
        <dbReference type="Proteomes" id="UP001305702"/>
    </source>
</evidence>
<protein>
    <submittedName>
        <fullName evidence="2">Glycoside hydrolase family 88 protein</fullName>
    </submittedName>
</protein>
<dbReference type="GO" id="GO:0016787">
    <property type="term" value="F:hydrolase activity"/>
    <property type="evidence" value="ECO:0007669"/>
    <property type="project" value="UniProtKB-KW"/>
</dbReference>
<dbReference type="PANTHER" id="PTHR33886">
    <property type="entry name" value="UNSATURATED RHAMNOGALACTURONAN HYDROLASE (EUROFUNG)"/>
    <property type="match status" value="1"/>
</dbReference>
<dbReference type="InterPro" id="IPR008928">
    <property type="entry name" value="6-hairpin_glycosidase_sf"/>
</dbReference>
<keyword evidence="1 2" id="KW-0378">Hydrolase</keyword>
<proteinExistence type="predicted"/>
<dbReference type="InterPro" id="IPR010905">
    <property type="entry name" value="Glyco_hydro_88"/>
</dbReference>
<evidence type="ECO:0000256" key="1">
    <source>
        <dbReference type="ARBA" id="ARBA00022801"/>
    </source>
</evidence>
<dbReference type="RefSeq" id="WP_315607103.1">
    <property type="nucleotide sequence ID" value="NZ_CP130318.1"/>
</dbReference>
<evidence type="ECO:0000313" key="2">
    <source>
        <dbReference type="EMBL" id="WNQ13323.1"/>
    </source>
</evidence>
<dbReference type="EMBL" id="CP130318">
    <property type="protein sequence ID" value="WNQ13323.1"/>
    <property type="molecule type" value="Genomic_DNA"/>
</dbReference>
<dbReference type="AlphaFoldDB" id="A0AA96LHZ4"/>
<dbReference type="Gene3D" id="1.50.10.10">
    <property type="match status" value="1"/>
</dbReference>
<dbReference type="InterPro" id="IPR012341">
    <property type="entry name" value="6hp_glycosidase-like_sf"/>
</dbReference>
<gene>
    <name evidence="2" type="ORF">MJA45_09950</name>
</gene>
<name>A0AA96LHZ4_9BACL</name>
<dbReference type="SUPFAM" id="SSF48208">
    <property type="entry name" value="Six-hairpin glycosidases"/>
    <property type="match status" value="1"/>
</dbReference>
<sequence length="767" mass="85654">MTVYLEEQETARYRFAEEDRLLLAMLADRYIGANPPAPFLWRTVFRSGFAQTEDGLYEMDLGQRFPDSRSGQWAYALGLVWSDGERNLDLAVECLGPVRLFHNGQLVFRSSVGDELIPQARSRISVTFTKGWNSLFVKMQATAAGFGCRLGADEAKVRILNILSPFRERSGQAGWVYSAPMDEDRYAEGALPDGLATEQETGLAWLPQTAWAGGRESQPPLERLFGVRPGAKAYAWSRLEVDRVPGARAVPVRIAGESSGPAAVWIGGRKLVDRPDGGRFEQEIELPFGSHEVMAEIHCGTGGWSFRLEAACAGSPMTWKAPRRVQGTDEAWFYLGPLDEDLVLQPEELASLHALAPLPSESGTEGGQTGWRLDLPDGWLRPYYENAMLSNKWTAGNMTNYARWDYPLGVTIYGLLQTGRLLGRPDMTAYAEGHVKACTDLFAYSLWDKERYGFPSINQQLVNMKMLDNCGSFGSAMLEAAKEQPGRLNAYVPEIAERIADFILNRLERKEDGVFFRLGEGEYFADTIWADDLYMSTPFLCRYAALTGQPGALDEAARQFRLFRSYLYIPEHRVMSHVYDFKYGRATGIPWGRGNGWTIFSLSEVLENLPDGHADRPFLLGFFQELCEGYLALQGESGLWRQVLTDSDAYEEASCTAMFAYAFARGVRYGWFPEPDAFARAAVKAWEGLTGRVIDRQGNVYGVCSGSRYSFTPDYYKEDLRTVTNDTHGIGIMLLAGAEVIRLQEQLAAGATPESERVARPEEGAKR</sequence>
<dbReference type="InterPro" id="IPR052043">
    <property type="entry name" value="PolySaccharide_Degr_Enz"/>
</dbReference>
<dbReference type="KEGG" id="paun:MJA45_09950"/>